<evidence type="ECO:0000313" key="1">
    <source>
        <dbReference type="Proteomes" id="UP000887576"/>
    </source>
</evidence>
<dbReference type="WBParaSite" id="JU765_v2.g13110.t1">
    <property type="protein sequence ID" value="JU765_v2.g13110.t1"/>
    <property type="gene ID" value="JU765_v2.g13110"/>
</dbReference>
<accession>A0AC34Q512</accession>
<proteinExistence type="predicted"/>
<organism evidence="1 2">
    <name type="scientific">Panagrolaimus sp. JU765</name>
    <dbReference type="NCBI Taxonomy" id="591449"/>
    <lineage>
        <taxon>Eukaryota</taxon>
        <taxon>Metazoa</taxon>
        <taxon>Ecdysozoa</taxon>
        <taxon>Nematoda</taxon>
        <taxon>Chromadorea</taxon>
        <taxon>Rhabditida</taxon>
        <taxon>Tylenchina</taxon>
        <taxon>Panagrolaimomorpha</taxon>
        <taxon>Panagrolaimoidea</taxon>
        <taxon>Panagrolaimidae</taxon>
        <taxon>Panagrolaimus</taxon>
    </lineage>
</organism>
<protein>
    <submittedName>
        <fullName evidence="2">Astacin domain-containing protein</fullName>
    </submittedName>
</protein>
<evidence type="ECO:0000313" key="2">
    <source>
        <dbReference type="WBParaSite" id="JU765_v2.g13110.t1"/>
    </source>
</evidence>
<name>A0AC34Q512_9BILA</name>
<dbReference type="Proteomes" id="UP000887576">
    <property type="component" value="Unplaced"/>
</dbReference>
<sequence length="276" mass="32038">MKIISALVSSLFLCCCVVETKKCRSKALGSQTFEPNNEVLNLRNKDQDVFFWPSLTDHEKEIIQDAFYQIEKRTCLTFNVLEYKPWYHADRWEVDKPYVLIRKSKAFTGYSDNIIEEINKRTILYLTDRALNYPVHNTSRGMTMNQIVRFMGLKAELLRPDSSFYVQSLIEKSQELPEFISKQLEWPFDPESVTVPFDASTNHQLTPVCHARKNKNLGAGQRVGLLTRWDAVKINSMYCPTQIGYADPNKGPCITERKINKPTFENNLIQENKLKI</sequence>
<reference evidence="2" key="1">
    <citation type="submission" date="2022-11" db="UniProtKB">
        <authorList>
            <consortium name="WormBaseParasite"/>
        </authorList>
    </citation>
    <scope>IDENTIFICATION</scope>
</reference>